<sequence length="904" mass="101407">MLRASGLVDSCQCPNTPVESICFPGITPNQIGTPGLSANAISPVVPPTSNSLYIVNQANVLDTKKGALSIFFQANALSAAAFCSSSYLNISACETLANMCVLQLYDLRSINSRSYSTCSEYIRISNERSTRRDGFTNWASNLPWLYYDPEVATTTLSDTSIASIFTSNTSLPLVLATYTLNGSFLGYQDAGKTGVLQLCKDSTQRMQAAFSFGTRYFQKCQLQVDDLLDESKYPLRFYDPYILFYDPQLQGSPQLVPVPIRNLAVIGSTSTFVNVLTTDQTNAINSAYSLGNFESSSQTYINAQSNWRLTRRFFMVDNVAARMDTGVTTPEQSSPNRALPTFVRYPKSIKISITTMDPKANPGRIFPPLITIDYDNIITAETVGQRRTVETSFEVEYLFPPTAASTFDFNLRISLGVLSAMAACYAMMRTWLWSRRAGVLRLDTMLIIKLVLFAMSSIANVFFVVIFGLSFYQLVFYKNQGVFLLTLPPSDAYVLVYIAAAFCLKAFDLAHLIAVQSTIDIFFIDWEHPSYVNPIQMTEPKTQGVDNPLLKNLMQGLRGDDVEKKVQTTLTVQDTGVSIWRTIFVANEWNEIQTHRKTNTIFSLLSVLFFMHVVGFENLSSWDPFSSYVIDTRLQYKAVDNAAFRLALISTILILTALVQWIFNLLIWEKFFSDKLRNFADLCSVSNISVFILAQFNFGFYIHGHSPNGKADYGLGGIVNFLSAENQGVTTSRGINTDSDDHTYRMALPGGLRAQMDRIYAPLGARSGAASAHNLNAIVQTYKAVNKFLIHFISRDDPDGLRYRIVERRPLEDILDGELDDTTHEGLFYRDDGNSFGSVLFYDNEFSLFIFEMLLFLLVDLLSKNLILDAVITWLVHKLVAMIREDLSKRNLAIKTLIDERFLI</sequence>
<feature type="transmembrane region" description="Helical" evidence="1">
    <location>
        <begin position="413"/>
        <end position="434"/>
    </location>
</feature>
<evidence type="ECO:0000313" key="3">
    <source>
        <dbReference type="Proteomes" id="UP001626550"/>
    </source>
</evidence>
<feature type="transmembrane region" description="Helical" evidence="1">
    <location>
        <begin position="642"/>
        <end position="667"/>
    </location>
</feature>
<dbReference type="PANTHER" id="PTHR21274">
    <property type="entry name" value="MECKELIN"/>
    <property type="match status" value="1"/>
</dbReference>
<dbReference type="Pfam" id="PF09773">
    <property type="entry name" value="Meckelin"/>
    <property type="match status" value="1"/>
</dbReference>
<organism evidence="2 3">
    <name type="scientific">Cichlidogyrus casuarinus</name>
    <dbReference type="NCBI Taxonomy" id="1844966"/>
    <lineage>
        <taxon>Eukaryota</taxon>
        <taxon>Metazoa</taxon>
        <taxon>Spiralia</taxon>
        <taxon>Lophotrochozoa</taxon>
        <taxon>Platyhelminthes</taxon>
        <taxon>Monogenea</taxon>
        <taxon>Monopisthocotylea</taxon>
        <taxon>Dactylogyridea</taxon>
        <taxon>Ancyrocephalidae</taxon>
        <taxon>Cichlidogyrus</taxon>
    </lineage>
</organism>
<keyword evidence="1" id="KW-0812">Transmembrane</keyword>
<protein>
    <submittedName>
        <fullName evidence="2">Meckelin</fullName>
    </submittedName>
</protein>
<accession>A0ABD2QHN9</accession>
<dbReference type="Proteomes" id="UP001626550">
    <property type="component" value="Unassembled WGS sequence"/>
</dbReference>
<reference evidence="2 3" key="1">
    <citation type="submission" date="2024-11" db="EMBL/GenBank/DDBJ databases">
        <title>Adaptive evolution of stress response genes in parasites aligns with host niche diversity.</title>
        <authorList>
            <person name="Hahn C."/>
            <person name="Resl P."/>
        </authorList>
    </citation>
    <scope>NUCLEOTIDE SEQUENCE [LARGE SCALE GENOMIC DNA]</scope>
    <source>
        <strain evidence="2">EGGRZ-B1_66</strain>
        <tissue evidence="2">Body</tissue>
    </source>
</reference>
<keyword evidence="1" id="KW-0472">Membrane</keyword>
<gene>
    <name evidence="2" type="primary">TMEM67</name>
    <name evidence="2" type="ORF">Ciccas_002285</name>
</gene>
<keyword evidence="3" id="KW-1185">Reference proteome</keyword>
<dbReference type="EMBL" id="JBJKFK010000175">
    <property type="protein sequence ID" value="KAL3319058.1"/>
    <property type="molecule type" value="Genomic_DNA"/>
</dbReference>
<evidence type="ECO:0000313" key="2">
    <source>
        <dbReference type="EMBL" id="KAL3319058.1"/>
    </source>
</evidence>
<dbReference type="InterPro" id="IPR019170">
    <property type="entry name" value="Meckelin"/>
</dbReference>
<proteinExistence type="predicted"/>
<evidence type="ECO:0000256" key="1">
    <source>
        <dbReference type="SAM" id="Phobius"/>
    </source>
</evidence>
<feature type="transmembrane region" description="Helical" evidence="1">
    <location>
        <begin position="492"/>
        <end position="514"/>
    </location>
</feature>
<dbReference type="AlphaFoldDB" id="A0ABD2QHN9"/>
<comment type="caution">
    <text evidence="2">The sequence shown here is derived from an EMBL/GenBank/DDBJ whole genome shotgun (WGS) entry which is preliminary data.</text>
</comment>
<dbReference type="PANTHER" id="PTHR21274:SF0">
    <property type="entry name" value="MECKELIN"/>
    <property type="match status" value="1"/>
</dbReference>
<feature type="transmembrane region" description="Helical" evidence="1">
    <location>
        <begin position="601"/>
        <end position="622"/>
    </location>
</feature>
<keyword evidence="1" id="KW-1133">Transmembrane helix</keyword>
<name>A0ABD2QHN9_9PLAT</name>
<feature type="transmembrane region" description="Helical" evidence="1">
    <location>
        <begin position="446"/>
        <end position="472"/>
    </location>
</feature>